<keyword evidence="1 4" id="KW-0378">Hydrolase</keyword>
<evidence type="ECO:0000313" key="7">
    <source>
        <dbReference type="Proteomes" id="UP000198528"/>
    </source>
</evidence>
<accession>A0A1G6K942</accession>
<proteinExistence type="predicted"/>
<dbReference type="GO" id="GO:0016787">
    <property type="term" value="F:hydrolase activity"/>
    <property type="evidence" value="ECO:0007669"/>
    <property type="project" value="UniProtKB-UniRule"/>
</dbReference>
<dbReference type="PANTHER" id="PTHR14226">
    <property type="entry name" value="NEUROPATHY TARGET ESTERASE/SWISS CHEESE D.MELANOGASTER"/>
    <property type="match status" value="1"/>
</dbReference>
<dbReference type="PROSITE" id="PS51635">
    <property type="entry name" value="PNPLA"/>
    <property type="match status" value="1"/>
</dbReference>
<keyword evidence="2 4" id="KW-0442">Lipid degradation</keyword>
<dbReference type="PANTHER" id="PTHR14226:SF25">
    <property type="entry name" value="PHOSPHOESTERASE"/>
    <property type="match status" value="1"/>
</dbReference>
<dbReference type="CDD" id="cd07208">
    <property type="entry name" value="Pat_hypo_Ecoli_yjju_like"/>
    <property type="match status" value="1"/>
</dbReference>
<feature type="short sequence motif" description="GXSXG" evidence="4">
    <location>
        <begin position="44"/>
        <end position="48"/>
    </location>
</feature>
<feature type="short sequence motif" description="DGA/G" evidence="4">
    <location>
        <begin position="171"/>
        <end position="173"/>
    </location>
</feature>
<dbReference type="InterPro" id="IPR037483">
    <property type="entry name" value="YjjU-like"/>
</dbReference>
<dbReference type="AlphaFoldDB" id="A0A1G6K942"/>
<evidence type="ECO:0000256" key="1">
    <source>
        <dbReference type="ARBA" id="ARBA00022801"/>
    </source>
</evidence>
<evidence type="ECO:0000259" key="5">
    <source>
        <dbReference type="PROSITE" id="PS51635"/>
    </source>
</evidence>
<keyword evidence="3 4" id="KW-0443">Lipid metabolism</keyword>
<dbReference type="Proteomes" id="UP000198528">
    <property type="component" value="Unassembled WGS sequence"/>
</dbReference>
<dbReference type="Pfam" id="PF01734">
    <property type="entry name" value="Patatin"/>
    <property type="match status" value="1"/>
</dbReference>
<name>A0A1G6K942_9ACTN</name>
<comment type="caution">
    <text evidence="4">Lacks conserved residue(s) required for the propagation of feature annotation.</text>
</comment>
<dbReference type="InterPro" id="IPR016035">
    <property type="entry name" value="Acyl_Trfase/lysoPLipase"/>
</dbReference>
<evidence type="ECO:0000256" key="4">
    <source>
        <dbReference type="PROSITE-ProRule" id="PRU01161"/>
    </source>
</evidence>
<reference evidence="7" key="1">
    <citation type="submission" date="2016-10" db="EMBL/GenBank/DDBJ databases">
        <authorList>
            <person name="Varghese N."/>
            <person name="Submissions S."/>
        </authorList>
    </citation>
    <scope>NUCLEOTIDE SEQUENCE [LARGE SCALE GENOMIC DNA]</scope>
    <source>
        <strain evidence="7">DSM 22619</strain>
    </source>
</reference>
<feature type="active site" description="Proton acceptor" evidence="4">
    <location>
        <position position="171"/>
    </location>
</feature>
<protein>
    <submittedName>
        <fullName evidence="6">Predicted phospholipase, patatin/cPLA2 family</fullName>
    </submittedName>
</protein>
<dbReference type="InterPro" id="IPR050301">
    <property type="entry name" value="NTE"/>
</dbReference>
<evidence type="ECO:0000256" key="3">
    <source>
        <dbReference type="ARBA" id="ARBA00023098"/>
    </source>
</evidence>
<dbReference type="RefSeq" id="WP_090846023.1">
    <property type="nucleotide sequence ID" value="NZ_FMZL01000007.1"/>
</dbReference>
<dbReference type="EMBL" id="FMZL01000007">
    <property type="protein sequence ID" value="SDC27579.1"/>
    <property type="molecule type" value="Genomic_DNA"/>
</dbReference>
<gene>
    <name evidence="6" type="ORF">SAMN04487824_10727</name>
</gene>
<evidence type="ECO:0000313" key="6">
    <source>
        <dbReference type="EMBL" id="SDC27579.1"/>
    </source>
</evidence>
<dbReference type="SUPFAM" id="SSF52151">
    <property type="entry name" value="FabD/lysophospholipase-like"/>
    <property type="match status" value="1"/>
</dbReference>
<feature type="active site" description="Nucleophile" evidence="4">
    <location>
        <position position="46"/>
    </location>
</feature>
<dbReference type="Pfam" id="PF19890">
    <property type="entry name" value="DUF6363"/>
    <property type="match status" value="1"/>
</dbReference>
<feature type="domain" description="PNPLA" evidence="5">
    <location>
        <begin position="13"/>
        <end position="186"/>
    </location>
</feature>
<dbReference type="STRING" id="604330.SAMN04489857_2027"/>
<dbReference type="InterPro" id="IPR002641">
    <property type="entry name" value="PNPLA_dom"/>
</dbReference>
<dbReference type="InterPro" id="IPR045943">
    <property type="entry name" value="DUF6363"/>
</dbReference>
<keyword evidence="7" id="KW-1185">Reference proteome</keyword>
<dbReference type="Gene3D" id="3.40.1090.10">
    <property type="entry name" value="Cytosolic phospholipase A2 catalytic domain"/>
    <property type="match status" value="2"/>
</dbReference>
<dbReference type="GO" id="GO:0016042">
    <property type="term" value="P:lipid catabolic process"/>
    <property type="evidence" value="ECO:0007669"/>
    <property type="project" value="UniProtKB-UniRule"/>
</dbReference>
<sequence length="308" mass="34060">MAPLTNNVHKTALVFEGGGYRAAYTAAFANALLAEGIYFDFVCGISAGSSHAVDYLSRDAQRVRNAFMGFEGSGAPAAGVGSILRGTRYFNADYLYEGCVEDGSLPFDWDTFQANPARVAVSAFERDTGRTRVFTREDMPTWQDLMACVRASSSLPVLMKPQPIGGVTYLDGGLGEGAGIPLFMAERAGYTRFLLVATRPAGYRKEPPSRDEKDATLRFGSEHPYVREALLTRSERYNAELDRIAQMEREGRCLVIRPDMMPVKSTTLDPVALKTAYALGEAQARRDMPRYKEFLFGDPNWKAPQDER</sequence>
<organism evidence="6 7">
    <name type="scientific">Parafannyhessea umbonata</name>
    <dbReference type="NCBI Taxonomy" id="604330"/>
    <lineage>
        <taxon>Bacteria</taxon>
        <taxon>Bacillati</taxon>
        <taxon>Actinomycetota</taxon>
        <taxon>Coriobacteriia</taxon>
        <taxon>Coriobacteriales</taxon>
        <taxon>Atopobiaceae</taxon>
        <taxon>Parafannyhessea</taxon>
    </lineage>
</organism>
<evidence type="ECO:0000256" key="2">
    <source>
        <dbReference type="ARBA" id="ARBA00022963"/>
    </source>
</evidence>